<accession>A0A6J5QHG2</accession>
<evidence type="ECO:0000256" key="1">
    <source>
        <dbReference type="SAM" id="MobiDB-lite"/>
    </source>
</evidence>
<evidence type="ECO:0000313" key="5">
    <source>
        <dbReference type="EMBL" id="CAB4214796.1"/>
    </source>
</evidence>
<dbReference type="EMBL" id="LR797050">
    <property type="protein sequence ID" value="CAB4183793.1"/>
    <property type="molecule type" value="Genomic_DNA"/>
</dbReference>
<evidence type="ECO:0000313" key="2">
    <source>
        <dbReference type="EMBL" id="CAB4183793.1"/>
    </source>
</evidence>
<gene>
    <name evidence="2" type="ORF">UFOVP1107_23</name>
    <name evidence="3" type="ORF">UFOVP1171_13</name>
    <name evidence="4" type="ORF">UFOVP1375_28</name>
    <name evidence="5" type="ORF">UFOVP1471_18</name>
</gene>
<dbReference type="EMBL" id="LR797417">
    <property type="protein sequence ID" value="CAB4214796.1"/>
    <property type="molecule type" value="Genomic_DNA"/>
</dbReference>
<sequence length="130" mass="13454">MSETAQAKATAKVPRGIASVHRPVPAPREFGTQNIVTRSIKKAIEAAAFDCRPGGFAEYLVELSHSDKAADRATFAGCVLRLLPPVQAASGGPAVTINLGWLTGRAVAGSAHSLTIEQPAPAPEADNAEL</sequence>
<evidence type="ECO:0000313" key="3">
    <source>
        <dbReference type="EMBL" id="CAB4187835.1"/>
    </source>
</evidence>
<protein>
    <submittedName>
        <fullName evidence="2">Uncharacterized protein</fullName>
    </submittedName>
</protein>
<dbReference type="EMBL" id="LR797324">
    <property type="protein sequence ID" value="CAB4202685.1"/>
    <property type="molecule type" value="Genomic_DNA"/>
</dbReference>
<feature type="region of interest" description="Disordered" evidence="1">
    <location>
        <begin position="1"/>
        <end position="25"/>
    </location>
</feature>
<proteinExistence type="predicted"/>
<evidence type="ECO:0000313" key="4">
    <source>
        <dbReference type="EMBL" id="CAB4202685.1"/>
    </source>
</evidence>
<organism evidence="2">
    <name type="scientific">uncultured Caudovirales phage</name>
    <dbReference type="NCBI Taxonomy" id="2100421"/>
    <lineage>
        <taxon>Viruses</taxon>
        <taxon>Duplodnaviria</taxon>
        <taxon>Heunggongvirae</taxon>
        <taxon>Uroviricota</taxon>
        <taxon>Caudoviricetes</taxon>
        <taxon>Peduoviridae</taxon>
        <taxon>Maltschvirus</taxon>
        <taxon>Maltschvirus maltsch</taxon>
    </lineage>
</organism>
<dbReference type="EMBL" id="LR797118">
    <property type="protein sequence ID" value="CAB4187835.1"/>
    <property type="molecule type" value="Genomic_DNA"/>
</dbReference>
<reference evidence="2" key="1">
    <citation type="submission" date="2020-05" db="EMBL/GenBank/DDBJ databases">
        <authorList>
            <person name="Chiriac C."/>
            <person name="Salcher M."/>
            <person name="Ghai R."/>
            <person name="Kavagutti S V."/>
        </authorList>
    </citation>
    <scope>NUCLEOTIDE SEQUENCE</scope>
</reference>
<name>A0A6J5QHG2_9CAUD</name>